<dbReference type="GO" id="GO:0006412">
    <property type="term" value="P:translation"/>
    <property type="evidence" value="ECO:0007669"/>
    <property type="project" value="InterPro"/>
</dbReference>
<feature type="compositionally biased region" description="Low complexity" evidence="7">
    <location>
        <begin position="129"/>
        <end position="138"/>
    </location>
</feature>
<dbReference type="PROSITE" id="PS00056">
    <property type="entry name" value="RIBOSOMAL_S17"/>
    <property type="match status" value="1"/>
</dbReference>
<dbReference type="Pfam" id="PF00366">
    <property type="entry name" value="Ribosomal_S17"/>
    <property type="match status" value="1"/>
</dbReference>
<keyword evidence="4 6" id="KW-0687">Ribonucleoprotein</keyword>
<dbReference type="EMBL" id="DF973112">
    <property type="protein sequence ID" value="GAU10989.1"/>
    <property type="molecule type" value="Genomic_DNA"/>
</dbReference>
<dbReference type="CDD" id="cd00364">
    <property type="entry name" value="Ribosomal_uS17"/>
    <property type="match status" value="1"/>
</dbReference>
<reference evidence="9" key="1">
    <citation type="journal article" date="2017" name="Front. Plant Sci.">
        <title>Climate Clever Clovers: New Paradigm to Reduce the Environmental Footprint of Ruminants by Breeding Low Methanogenic Forages Utilizing Haplotype Variation.</title>
        <authorList>
            <person name="Kaur P."/>
            <person name="Appels R."/>
            <person name="Bayer P.E."/>
            <person name="Keeble-Gagnere G."/>
            <person name="Wang J."/>
            <person name="Hirakawa H."/>
            <person name="Shirasawa K."/>
            <person name="Vercoe P."/>
            <person name="Stefanova K."/>
            <person name="Durmic Z."/>
            <person name="Nichols P."/>
            <person name="Revell C."/>
            <person name="Isobe S.N."/>
            <person name="Edwards D."/>
            <person name="Erskine W."/>
        </authorList>
    </citation>
    <scope>NUCLEOTIDE SEQUENCE [LARGE SCALE GENOMIC DNA]</scope>
    <source>
        <strain evidence="9">cv. Daliak</strain>
    </source>
</reference>
<evidence type="ECO:0000256" key="1">
    <source>
        <dbReference type="ARBA" id="ARBA00010254"/>
    </source>
</evidence>
<dbReference type="InterPro" id="IPR012340">
    <property type="entry name" value="NA-bd_OB-fold"/>
</dbReference>
<keyword evidence="3 6" id="KW-0689">Ribosomal protein</keyword>
<sequence length="160" mass="17667">MWLLQLPSNLSTPFLTGNNVSGLNRLTKPTSTLSQAQSQAHSLPSIKAMKTLEGRVTCATNDKTVAVEVTRLAPHPKYKKRIRMKKKYQAHDPENVFKKGDIVQLQKIRPISKTKTFLAVPAPSRSTKSNNGNGNSSGEIGIPFQSQQEEVVMVEEEAQP</sequence>
<comment type="similarity">
    <text evidence="1 6">Belongs to the universal ribosomal protein uS17 family.</text>
</comment>
<evidence type="ECO:0000256" key="7">
    <source>
        <dbReference type="SAM" id="MobiDB-lite"/>
    </source>
</evidence>
<dbReference type="SUPFAM" id="SSF50249">
    <property type="entry name" value="Nucleic acid-binding proteins"/>
    <property type="match status" value="1"/>
</dbReference>
<dbReference type="GO" id="GO:1990904">
    <property type="term" value="C:ribonucleoprotein complex"/>
    <property type="evidence" value="ECO:0007669"/>
    <property type="project" value="UniProtKB-KW"/>
</dbReference>
<evidence type="ECO:0000256" key="4">
    <source>
        <dbReference type="ARBA" id="ARBA00023274"/>
    </source>
</evidence>
<evidence type="ECO:0000313" key="9">
    <source>
        <dbReference type="Proteomes" id="UP000242715"/>
    </source>
</evidence>
<dbReference type="PRINTS" id="PR00973">
    <property type="entry name" value="RIBOSOMALS17"/>
</dbReference>
<dbReference type="NCBIfam" id="NF004123">
    <property type="entry name" value="PRK05610.1"/>
    <property type="match status" value="1"/>
</dbReference>
<accession>A0A2Z6M1Q9</accession>
<keyword evidence="9" id="KW-1185">Reference proteome</keyword>
<feature type="region of interest" description="Disordered" evidence="7">
    <location>
        <begin position="121"/>
        <end position="160"/>
    </location>
</feature>
<proteinExistence type="inferred from homology"/>
<protein>
    <recommendedName>
        <fullName evidence="5">30S ribosomal protein S17, chloroplastic</fullName>
    </recommendedName>
</protein>
<evidence type="ECO:0000256" key="2">
    <source>
        <dbReference type="ARBA" id="ARBA00022946"/>
    </source>
</evidence>
<dbReference type="AlphaFoldDB" id="A0A2Z6M1Q9"/>
<evidence type="ECO:0000313" key="8">
    <source>
        <dbReference type="EMBL" id="GAU10989.1"/>
    </source>
</evidence>
<dbReference type="PANTHER" id="PTHR10744:SF7">
    <property type="entry name" value="SMALL RIBOSOMAL SUBUNIT PROTEIN US17C"/>
    <property type="match status" value="1"/>
</dbReference>
<organism evidence="8 9">
    <name type="scientific">Trifolium subterraneum</name>
    <name type="common">Subterranean clover</name>
    <dbReference type="NCBI Taxonomy" id="3900"/>
    <lineage>
        <taxon>Eukaryota</taxon>
        <taxon>Viridiplantae</taxon>
        <taxon>Streptophyta</taxon>
        <taxon>Embryophyta</taxon>
        <taxon>Tracheophyta</taxon>
        <taxon>Spermatophyta</taxon>
        <taxon>Magnoliopsida</taxon>
        <taxon>eudicotyledons</taxon>
        <taxon>Gunneridae</taxon>
        <taxon>Pentapetalae</taxon>
        <taxon>rosids</taxon>
        <taxon>fabids</taxon>
        <taxon>Fabales</taxon>
        <taxon>Fabaceae</taxon>
        <taxon>Papilionoideae</taxon>
        <taxon>50 kb inversion clade</taxon>
        <taxon>NPAAA clade</taxon>
        <taxon>Hologalegina</taxon>
        <taxon>IRL clade</taxon>
        <taxon>Trifolieae</taxon>
        <taxon>Trifolium</taxon>
    </lineage>
</organism>
<dbReference type="Gene3D" id="2.40.50.140">
    <property type="entry name" value="Nucleic acid-binding proteins"/>
    <property type="match status" value="1"/>
</dbReference>
<dbReference type="Proteomes" id="UP000242715">
    <property type="component" value="Unassembled WGS sequence"/>
</dbReference>
<gene>
    <name evidence="8" type="ORF">TSUD_112820</name>
</gene>
<dbReference type="GO" id="GO:0003735">
    <property type="term" value="F:structural constituent of ribosome"/>
    <property type="evidence" value="ECO:0007669"/>
    <property type="project" value="InterPro"/>
</dbReference>
<dbReference type="GO" id="GO:0005840">
    <property type="term" value="C:ribosome"/>
    <property type="evidence" value="ECO:0007669"/>
    <property type="project" value="UniProtKB-KW"/>
</dbReference>
<dbReference type="InterPro" id="IPR019979">
    <property type="entry name" value="Ribosomal_uS17_CS"/>
</dbReference>
<evidence type="ECO:0000256" key="6">
    <source>
        <dbReference type="RuleBase" id="RU003872"/>
    </source>
</evidence>
<name>A0A2Z6M1Q9_TRISU</name>
<keyword evidence="2" id="KW-0809">Transit peptide</keyword>
<evidence type="ECO:0000256" key="3">
    <source>
        <dbReference type="ARBA" id="ARBA00022980"/>
    </source>
</evidence>
<dbReference type="OrthoDB" id="274752at2759"/>
<dbReference type="InterPro" id="IPR000266">
    <property type="entry name" value="Ribosomal_uS17"/>
</dbReference>
<evidence type="ECO:0000256" key="5">
    <source>
        <dbReference type="ARBA" id="ARBA00035308"/>
    </source>
</evidence>
<dbReference type="PANTHER" id="PTHR10744">
    <property type="entry name" value="40S RIBOSOMAL PROTEIN S11 FAMILY MEMBER"/>
    <property type="match status" value="1"/>
</dbReference>